<dbReference type="NCBIfam" id="TIGR02611">
    <property type="entry name" value="TIGR02611 family protein"/>
    <property type="match status" value="1"/>
</dbReference>
<feature type="region of interest" description="Disordered" evidence="1">
    <location>
        <begin position="1"/>
        <end position="26"/>
    </location>
</feature>
<comment type="caution">
    <text evidence="3">The sequence shown here is derived from an EMBL/GenBank/DDBJ whole genome shotgun (WGS) entry which is preliminary data.</text>
</comment>
<dbReference type="AlphaFoldDB" id="A0A495IEC3"/>
<evidence type="ECO:0000256" key="1">
    <source>
        <dbReference type="SAM" id="MobiDB-lite"/>
    </source>
</evidence>
<keyword evidence="2" id="KW-1133">Transmembrane helix</keyword>
<name>A0A495IEC3_9MICO</name>
<sequence length="131" mass="14767">MSSEAGPRAQGAQEQPHAASHHRLRNSKVAKRARLFRAKLNLYPRLRLAYKIVVGVVGLAIVIFGIIDIPLPGPGWLIVFLGLAILGTEFPAAHRFNMWVQRRVRAVVAWFQARRARRAALKRQRTTASQR</sequence>
<dbReference type="InterPro" id="IPR013434">
    <property type="entry name" value="CHP02611"/>
</dbReference>
<evidence type="ECO:0000256" key="2">
    <source>
        <dbReference type="SAM" id="Phobius"/>
    </source>
</evidence>
<feature type="transmembrane region" description="Helical" evidence="2">
    <location>
        <begin position="48"/>
        <end position="67"/>
    </location>
</feature>
<keyword evidence="2" id="KW-0472">Membrane</keyword>
<dbReference type="OrthoDB" id="3295542at2"/>
<feature type="transmembrane region" description="Helical" evidence="2">
    <location>
        <begin position="73"/>
        <end position="93"/>
    </location>
</feature>
<dbReference type="EMBL" id="RBKS01000001">
    <property type="protein sequence ID" value="RKR74337.1"/>
    <property type="molecule type" value="Genomic_DNA"/>
</dbReference>
<keyword evidence="4" id="KW-1185">Reference proteome</keyword>
<dbReference type="Pfam" id="PF09656">
    <property type="entry name" value="PGPGW"/>
    <property type="match status" value="1"/>
</dbReference>
<protein>
    <submittedName>
        <fullName evidence="3">Uncharacterized protein (TIGR02611 family)</fullName>
    </submittedName>
</protein>
<accession>A0A495IEC3</accession>
<dbReference type="InterPro" id="IPR019099">
    <property type="entry name" value="Uncharacterised_PGPGW_TM"/>
</dbReference>
<evidence type="ECO:0000313" key="4">
    <source>
        <dbReference type="Proteomes" id="UP000280008"/>
    </source>
</evidence>
<gene>
    <name evidence="3" type="ORF">C8E83_1448</name>
</gene>
<dbReference type="RefSeq" id="WP_121369092.1">
    <property type="nucleotide sequence ID" value="NZ_RBKS01000001.1"/>
</dbReference>
<keyword evidence="2" id="KW-0812">Transmembrane</keyword>
<organism evidence="3 4">
    <name type="scientific">Frondihabitans australicus</name>
    <dbReference type="NCBI Taxonomy" id="386892"/>
    <lineage>
        <taxon>Bacteria</taxon>
        <taxon>Bacillati</taxon>
        <taxon>Actinomycetota</taxon>
        <taxon>Actinomycetes</taxon>
        <taxon>Micrococcales</taxon>
        <taxon>Microbacteriaceae</taxon>
        <taxon>Frondihabitans</taxon>
    </lineage>
</organism>
<dbReference type="Proteomes" id="UP000280008">
    <property type="component" value="Unassembled WGS sequence"/>
</dbReference>
<evidence type="ECO:0000313" key="3">
    <source>
        <dbReference type="EMBL" id="RKR74337.1"/>
    </source>
</evidence>
<reference evidence="3 4" key="1">
    <citation type="submission" date="2018-10" db="EMBL/GenBank/DDBJ databases">
        <title>Sequencing the genomes of 1000 actinobacteria strains.</title>
        <authorList>
            <person name="Klenk H.-P."/>
        </authorList>
    </citation>
    <scope>NUCLEOTIDE SEQUENCE [LARGE SCALE GENOMIC DNA]</scope>
    <source>
        <strain evidence="3 4">DSM 17894</strain>
    </source>
</reference>
<proteinExistence type="predicted"/>